<protein>
    <submittedName>
        <fullName evidence="3">Uncharacterized protein</fullName>
    </submittedName>
</protein>
<feature type="signal peptide" evidence="2">
    <location>
        <begin position="1"/>
        <end position="20"/>
    </location>
</feature>
<dbReference type="RefSeq" id="WP_096330599.1">
    <property type="nucleotide sequence ID" value="NZ_FOMX01000005.1"/>
</dbReference>
<feature type="compositionally biased region" description="Low complexity" evidence="1">
    <location>
        <begin position="33"/>
        <end position="124"/>
    </location>
</feature>
<proteinExistence type="predicted"/>
<evidence type="ECO:0000256" key="2">
    <source>
        <dbReference type="SAM" id="SignalP"/>
    </source>
</evidence>
<accession>A0A1I1VQA7</accession>
<reference evidence="4" key="1">
    <citation type="submission" date="2016-10" db="EMBL/GenBank/DDBJ databases">
        <authorList>
            <person name="Varghese N."/>
            <person name="Submissions S."/>
        </authorList>
    </citation>
    <scope>NUCLEOTIDE SEQUENCE [LARGE SCALE GENOMIC DNA]</scope>
    <source>
        <strain evidence="4">ATCC 25963</strain>
    </source>
</reference>
<organism evidence="3 4">
    <name type="scientific">Nannocystis exedens</name>
    <dbReference type="NCBI Taxonomy" id="54"/>
    <lineage>
        <taxon>Bacteria</taxon>
        <taxon>Pseudomonadati</taxon>
        <taxon>Myxococcota</taxon>
        <taxon>Polyangia</taxon>
        <taxon>Nannocystales</taxon>
        <taxon>Nannocystaceae</taxon>
        <taxon>Nannocystis</taxon>
    </lineage>
</organism>
<evidence type="ECO:0000313" key="4">
    <source>
        <dbReference type="Proteomes" id="UP000199400"/>
    </source>
</evidence>
<dbReference type="STRING" id="54.SAMN02745121_01790"/>
<dbReference type="Proteomes" id="UP000199400">
    <property type="component" value="Unassembled WGS sequence"/>
</dbReference>
<feature type="chain" id="PRO_5011566349" evidence="2">
    <location>
        <begin position="21"/>
        <end position="253"/>
    </location>
</feature>
<keyword evidence="2" id="KW-0732">Signal</keyword>
<name>A0A1I1VQA7_9BACT</name>
<feature type="region of interest" description="Disordered" evidence="1">
    <location>
        <begin position="33"/>
        <end position="144"/>
    </location>
</feature>
<keyword evidence="4" id="KW-1185">Reference proteome</keyword>
<sequence length="253" mass="25565">MRTYAYALPLSLFLLAPGCATPLCGDSGDCTATDTATTSDATGSTTEDPPGTTTGTASEPTSTSSETDSTATATEGSTSEPGTTADATTSEPGTTADTTTGEPGTTAETTTSEPGTTAESTTGETTGGPLVGDPSTHGEACAPNDGPAVEIEIALAERVCDADWPEDAPLFRIVLYKSVDELQLGDHLLFGDAGFAWYDDGDGTPESTDQGKVVITELTGDGVRGTYEVTLPDDTVLSGAFDSLYCPSGILCG</sequence>
<dbReference type="EMBL" id="FOMX01000005">
    <property type="protein sequence ID" value="SFD84218.1"/>
    <property type="molecule type" value="Genomic_DNA"/>
</dbReference>
<evidence type="ECO:0000256" key="1">
    <source>
        <dbReference type="SAM" id="MobiDB-lite"/>
    </source>
</evidence>
<evidence type="ECO:0000313" key="3">
    <source>
        <dbReference type="EMBL" id="SFD84218.1"/>
    </source>
</evidence>
<dbReference type="AlphaFoldDB" id="A0A1I1VQA7"/>
<gene>
    <name evidence="3" type="ORF">SAMN02745121_01790</name>
</gene>